<dbReference type="Pfam" id="PF08487">
    <property type="entry name" value="VIT"/>
    <property type="match status" value="1"/>
</dbReference>
<dbReference type="EMBL" id="RAWG01000058">
    <property type="protein sequence ID" value="RKH43957.1"/>
    <property type="molecule type" value="Genomic_DNA"/>
</dbReference>
<dbReference type="PANTHER" id="PTHR45737:SF6">
    <property type="entry name" value="VON WILLEBRAND FACTOR A DOMAIN-CONTAINING PROTEIN 5A"/>
    <property type="match status" value="1"/>
</dbReference>
<dbReference type="InterPro" id="IPR002035">
    <property type="entry name" value="VWF_A"/>
</dbReference>
<dbReference type="Proteomes" id="UP000273405">
    <property type="component" value="Unassembled WGS sequence"/>
</dbReference>
<evidence type="ECO:0000259" key="4">
    <source>
        <dbReference type="PROSITE" id="PS51468"/>
    </source>
</evidence>
<gene>
    <name evidence="5" type="ORF">D7X12_11815</name>
</gene>
<organism evidence="5 6">
    <name type="scientific">Corallococcus sicarius</name>
    <dbReference type="NCBI Taxonomy" id="2316726"/>
    <lineage>
        <taxon>Bacteria</taxon>
        <taxon>Pseudomonadati</taxon>
        <taxon>Myxococcota</taxon>
        <taxon>Myxococcia</taxon>
        <taxon>Myxococcales</taxon>
        <taxon>Cystobacterineae</taxon>
        <taxon>Myxococcaceae</taxon>
        <taxon>Corallococcus</taxon>
    </lineage>
</organism>
<dbReference type="PROSITE" id="PS51468">
    <property type="entry name" value="VIT"/>
    <property type="match status" value="1"/>
</dbReference>
<dbReference type="InterPro" id="IPR013694">
    <property type="entry name" value="VIT"/>
</dbReference>
<feature type="domain" description="VWFA" evidence="3">
    <location>
        <begin position="347"/>
        <end position="526"/>
    </location>
</feature>
<dbReference type="InterPro" id="IPR036465">
    <property type="entry name" value="vWFA_dom_sf"/>
</dbReference>
<dbReference type="SMART" id="SM00609">
    <property type="entry name" value="VIT"/>
    <property type="match status" value="1"/>
</dbReference>
<proteinExistence type="predicted"/>
<evidence type="ECO:0000313" key="6">
    <source>
        <dbReference type="Proteomes" id="UP000273405"/>
    </source>
</evidence>
<evidence type="ECO:0000256" key="1">
    <source>
        <dbReference type="SAM" id="MobiDB-lite"/>
    </source>
</evidence>
<accession>A0A3A8NHV4</accession>
<feature type="domain" description="VIT" evidence="4">
    <location>
        <begin position="62"/>
        <end position="190"/>
    </location>
</feature>
<feature type="chain" id="PRO_5017458047" evidence="2">
    <location>
        <begin position="33"/>
        <end position="853"/>
    </location>
</feature>
<sequence length="853" mass="93615">MSPRHTLKPKVPTMRVTLATLFVCLLALPAFAQSRPDCPPPVSPTSKGAVSQGTLVALLRQQAEDTGCPATAPLTFSLKHTEVDAEVSGFLASVTVTQVFENPYTAPLEALYVFPLPELAAVDGMELHIGERVIQGVIQTREQARDTYERAKAEGKTAALLDQERPNVFTQSVANILPGETIRVRIHYVERLTYDAGTYRFTFPMVVGPRFIGGEALPTRQGEGTAPDTTTVPDASRITPPVLPPDLRSGHDIQLTVRLDAGLPVHALRSTSHRVDVKREGQSRAKVSLGRDDRIPNKDFTLEYVVADALIRPAVLVHRDPGADHGYFMVMLNPQLAPTEKELVPRELYMVLDTSCSQSGLAIEKSKAITKEVLNHLMPEDTFQVLNFDTQVTKFAPGAVPATPENIQRALPYVESFWGGGGTDVRIAAEEAMVPPNDPARLRMVLFMTDGFIGGDDAVLGTLQSHLREETRIFSAGVGSSVNRYLVAKMGELGRGASTFVNLNRPEEEVAREFEQRMRGPVLTSLVVDTDGLPVTDVYPKSVPDLFAGQPLFLVGKYTGTGDGMLRISGRVRGQVRRFDVPIHFPAVAPEHDALKSLWARQRIEELTVQGYRNETPEIVQGITNTALEYHLMSRFTSFVAVEQVARTAPNGETVKELVPVQLPDGMVAGSLSREEIPPGDPIISVRAPRDARRVTAYFPFGLVKPLTFDAVSGAWRGRFLVPLGVADGYYTVFLISELADGHVQRSEVRYRLDSKGNDFEVVLSQRELAPGDTLTLDVDAVEASHEVSVYGDLFGDEQHLLESSDGLRFTKALVVPEGTPAGTYELVFVARDAAGNRFERRETLRVIRTQRD</sequence>
<keyword evidence="6" id="KW-1185">Reference proteome</keyword>
<dbReference type="Pfam" id="PF13768">
    <property type="entry name" value="VWA_3"/>
    <property type="match status" value="1"/>
</dbReference>
<feature type="signal peptide" evidence="2">
    <location>
        <begin position="1"/>
        <end position="32"/>
    </location>
</feature>
<feature type="region of interest" description="Disordered" evidence="1">
    <location>
        <begin position="216"/>
        <end position="237"/>
    </location>
</feature>
<dbReference type="PANTHER" id="PTHR45737">
    <property type="entry name" value="VON WILLEBRAND FACTOR A DOMAIN-CONTAINING PROTEIN 5A"/>
    <property type="match status" value="1"/>
</dbReference>
<dbReference type="AlphaFoldDB" id="A0A3A8NHV4"/>
<reference evidence="6" key="1">
    <citation type="submission" date="2018-09" db="EMBL/GenBank/DDBJ databases">
        <authorList>
            <person name="Livingstone P.G."/>
            <person name="Whitworth D.E."/>
        </authorList>
    </citation>
    <scope>NUCLEOTIDE SEQUENCE [LARGE SCALE GENOMIC DNA]</scope>
    <source>
        <strain evidence="6">CA040B</strain>
    </source>
</reference>
<evidence type="ECO:0000313" key="5">
    <source>
        <dbReference type="EMBL" id="RKH43957.1"/>
    </source>
</evidence>
<dbReference type="PROSITE" id="PS50234">
    <property type="entry name" value="VWFA"/>
    <property type="match status" value="1"/>
</dbReference>
<dbReference type="SUPFAM" id="SSF53300">
    <property type="entry name" value="vWA-like"/>
    <property type="match status" value="1"/>
</dbReference>
<evidence type="ECO:0000256" key="2">
    <source>
        <dbReference type="SAM" id="SignalP"/>
    </source>
</evidence>
<keyword evidence="2" id="KW-0732">Signal</keyword>
<name>A0A3A8NHV4_9BACT</name>
<protein>
    <submittedName>
        <fullName evidence="5">Trypsin</fullName>
    </submittedName>
</protein>
<comment type="caution">
    <text evidence="5">The sequence shown here is derived from an EMBL/GenBank/DDBJ whole genome shotgun (WGS) entry which is preliminary data.</text>
</comment>
<dbReference type="Gene3D" id="3.40.50.410">
    <property type="entry name" value="von Willebrand factor, type A domain"/>
    <property type="match status" value="1"/>
</dbReference>
<evidence type="ECO:0000259" key="3">
    <source>
        <dbReference type="PROSITE" id="PS50234"/>
    </source>
</evidence>